<keyword evidence="1" id="KW-0812">Transmembrane</keyword>
<accession>A0ABR0VB55</accession>
<comment type="caution">
    <text evidence="3">The sequence shown here is derived from an EMBL/GenBank/DDBJ whole genome shotgun (WGS) entry which is preliminary data.</text>
</comment>
<protein>
    <recommendedName>
        <fullName evidence="2">Reverse transcriptase Ty1/copia-type domain-containing protein</fullName>
    </recommendedName>
</protein>
<feature type="domain" description="Reverse transcriptase Ty1/copia-type" evidence="2">
    <location>
        <begin position="2"/>
        <end position="144"/>
    </location>
</feature>
<keyword evidence="1" id="KW-0472">Membrane</keyword>
<dbReference type="Pfam" id="PF07727">
    <property type="entry name" value="RVT_2"/>
    <property type="match status" value="1"/>
</dbReference>
<gene>
    <name evidence="3" type="ORF">DH2020_034721</name>
</gene>
<evidence type="ECO:0000313" key="3">
    <source>
        <dbReference type="EMBL" id="KAK6131551.1"/>
    </source>
</evidence>
<name>A0ABR0VB55_REHGL</name>
<dbReference type="EMBL" id="JABTTQ020001351">
    <property type="protein sequence ID" value="KAK6131551.1"/>
    <property type="molecule type" value="Genomic_DNA"/>
</dbReference>
<dbReference type="PANTHER" id="PTHR11439:SF511">
    <property type="match status" value="1"/>
</dbReference>
<dbReference type="InterPro" id="IPR043502">
    <property type="entry name" value="DNA/RNA_pol_sf"/>
</dbReference>
<reference evidence="3 4" key="1">
    <citation type="journal article" date="2021" name="Comput. Struct. Biotechnol. J.">
        <title>De novo genome assembly of the potent medicinal plant Rehmannia glutinosa using nanopore technology.</title>
        <authorList>
            <person name="Ma L."/>
            <person name="Dong C."/>
            <person name="Song C."/>
            <person name="Wang X."/>
            <person name="Zheng X."/>
            <person name="Niu Y."/>
            <person name="Chen S."/>
            <person name="Feng W."/>
        </authorList>
    </citation>
    <scope>NUCLEOTIDE SEQUENCE [LARGE SCALE GENOMIC DNA]</scope>
    <source>
        <strain evidence="3">DH-2019</strain>
    </source>
</reference>
<dbReference type="InterPro" id="IPR013103">
    <property type="entry name" value="RVT_2"/>
</dbReference>
<evidence type="ECO:0000313" key="4">
    <source>
        <dbReference type="Proteomes" id="UP001318860"/>
    </source>
</evidence>
<evidence type="ECO:0000259" key="2">
    <source>
        <dbReference type="Pfam" id="PF07727"/>
    </source>
</evidence>
<feature type="transmembrane region" description="Helical" evidence="1">
    <location>
        <begin position="242"/>
        <end position="260"/>
    </location>
</feature>
<keyword evidence="4" id="KW-1185">Reference proteome</keyword>
<dbReference type="Proteomes" id="UP001318860">
    <property type="component" value="Unassembled WGS sequence"/>
</dbReference>
<dbReference type="SUPFAM" id="SSF56672">
    <property type="entry name" value="DNA/RNA polymerases"/>
    <property type="match status" value="1"/>
</dbReference>
<sequence>MSPPEGYSKASPGQVCHLKRSLYGLKQASRQWNAEFCLKLQAYGFVQSAHDHCLFYMISDTRCLALVVYVDGVLLAGSHESDIEALKLYLDRLFTIKDLGYAKYFLGIELVRGTAGLYLNQRKYVLDILQDAHMLECKPASTPLPPGLKLMATSGTPLLDPDRYRRLVGRLLYLNMTRPDITYSVQHLSQFVTSPTTAHWDAATHVLRYLKGSPSIGLFYPSSGSFTLESYSDADRGVLSRHGVLLTGYCVFLGGCAVAWKTKKRV</sequence>
<dbReference type="PANTHER" id="PTHR11439">
    <property type="entry name" value="GAG-POL-RELATED RETROTRANSPOSON"/>
    <property type="match status" value="1"/>
</dbReference>
<keyword evidence="1" id="KW-1133">Transmembrane helix</keyword>
<evidence type="ECO:0000256" key="1">
    <source>
        <dbReference type="SAM" id="Phobius"/>
    </source>
</evidence>
<proteinExistence type="predicted"/>
<organism evidence="3 4">
    <name type="scientific">Rehmannia glutinosa</name>
    <name type="common">Chinese foxglove</name>
    <dbReference type="NCBI Taxonomy" id="99300"/>
    <lineage>
        <taxon>Eukaryota</taxon>
        <taxon>Viridiplantae</taxon>
        <taxon>Streptophyta</taxon>
        <taxon>Embryophyta</taxon>
        <taxon>Tracheophyta</taxon>
        <taxon>Spermatophyta</taxon>
        <taxon>Magnoliopsida</taxon>
        <taxon>eudicotyledons</taxon>
        <taxon>Gunneridae</taxon>
        <taxon>Pentapetalae</taxon>
        <taxon>asterids</taxon>
        <taxon>lamiids</taxon>
        <taxon>Lamiales</taxon>
        <taxon>Orobanchaceae</taxon>
        <taxon>Rehmannieae</taxon>
        <taxon>Rehmannia</taxon>
    </lineage>
</organism>